<gene>
    <name evidence="2" type="ORF">AVEN_138764_1</name>
</gene>
<feature type="compositionally biased region" description="Basic and acidic residues" evidence="1">
    <location>
        <begin position="53"/>
        <end position="68"/>
    </location>
</feature>
<accession>A0A4Y2FS18</accession>
<keyword evidence="3" id="KW-1185">Reference proteome</keyword>
<comment type="caution">
    <text evidence="2">The sequence shown here is derived from an EMBL/GenBank/DDBJ whole genome shotgun (WGS) entry which is preliminary data.</text>
</comment>
<dbReference type="EMBL" id="BGPR01000995">
    <property type="protein sequence ID" value="GBM42414.1"/>
    <property type="molecule type" value="Genomic_DNA"/>
</dbReference>
<organism evidence="2 3">
    <name type="scientific">Araneus ventricosus</name>
    <name type="common">Orbweaver spider</name>
    <name type="synonym">Epeira ventricosa</name>
    <dbReference type="NCBI Taxonomy" id="182803"/>
    <lineage>
        <taxon>Eukaryota</taxon>
        <taxon>Metazoa</taxon>
        <taxon>Ecdysozoa</taxon>
        <taxon>Arthropoda</taxon>
        <taxon>Chelicerata</taxon>
        <taxon>Arachnida</taxon>
        <taxon>Araneae</taxon>
        <taxon>Araneomorphae</taxon>
        <taxon>Entelegynae</taxon>
        <taxon>Araneoidea</taxon>
        <taxon>Araneidae</taxon>
        <taxon>Araneus</taxon>
    </lineage>
</organism>
<feature type="region of interest" description="Disordered" evidence="1">
    <location>
        <begin position="42"/>
        <end position="68"/>
    </location>
</feature>
<dbReference type="Proteomes" id="UP000499080">
    <property type="component" value="Unassembled WGS sequence"/>
</dbReference>
<sequence>MLPFDSRQLENAKGELLKLSKKETADCELWHNVARTEEIEEQNNSLLSVMPQHGEKRRAQGTEEKRNSRLLDMVQHERKRRLSVNEGQKHHQIQIFYASRTVLYSLFT</sequence>
<reference evidence="2 3" key="1">
    <citation type="journal article" date="2019" name="Sci. Rep.">
        <title>Orb-weaving spider Araneus ventricosus genome elucidates the spidroin gene catalogue.</title>
        <authorList>
            <person name="Kono N."/>
            <person name="Nakamura H."/>
            <person name="Ohtoshi R."/>
            <person name="Moran D.A.P."/>
            <person name="Shinohara A."/>
            <person name="Yoshida Y."/>
            <person name="Fujiwara M."/>
            <person name="Mori M."/>
            <person name="Tomita M."/>
            <person name="Arakawa K."/>
        </authorList>
    </citation>
    <scope>NUCLEOTIDE SEQUENCE [LARGE SCALE GENOMIC DNA]</scope>
</reference>
<dbReference type="AlphaFoldDB" id="A0A4Y2FS18"/>
<evidence type="ECO:0000256" key="1">
    <source>
        <dbReference type="SAM" id="MobiDB-lite"/>
    </source>
</evidence>
<protein>
    <submittedName>
        <fullName evidence="2">Uncharacterized protein</fullName>
    </submittedName>
</protein>
<evidence type="ECO:0000313" key="2">
    <source>
        <dbReference type="EMBL" id="GBM42414.1"/>
    </source>
</evidence>
<evidence type="ECO:0000313" key="3">
    <source>
        <dbReference type="Proteomes" id="UP000499080"/>
    </source>
</evidence>
<name>A0A4Y2FS18_ARAVE</name>
<proteinExistence type="predicted"/>